<evidence type="ECO:0000256" key="3">
    <source>
        <dbReference type="ARBA" id="ARBA00022523"/>
    </source>
</evidence>
<dbReference type="SUPFAM" id="SSF51182">
    <property type="entry name" value="RmlC-like cupins"/>
    <property type="match status" value="1"/>
</dbReference>
<reference evidence="14" key="1">
    <citation type="submission" date="2023-05" db="EMBL/GenBank/DDBJ databases">
        <title>Nepenthes gracilis genome sequencing.</title>
        <authorList>
            <person name="Fukushima K."/>
        </authorList>
    </citation>
    <scope>NUCLEOTIDE SEQUENCE</scope>
    <source>
        <strain evidence="14">SING2019-196</strain>
    </source>
</reference>
<dbReference type="InterPro" id="IPR011051">
    <property type="entry name" value="RmlC_Cupin_sf"/>
</dbReference>
<evidence type="ECO:0000256" key="8">
    <source>
        <dbReference type="ARBA" id="ARBA00023211"/>
    </source>
</evidence>
<name>A0AAD3TBY4_NEPGR</name>
<keyword evidence="6 12" id="KW-0732">Signal</keyword>
<feature type="signal peptide" evidence="12">
    <location>
        <begin position="1"/>
        <end position="23"/>
    </location>
</feature>
<evidence type="ECO:0000259" key="13">
    <source>
        <dbReference type="SMART" id="SM00835"/>
    </source>
</evidence>
<dbReference type="InterPro" id="IPR001929">
    <property type="entry name" value="Germin"/>
</dbReference>
<organism evidence="14 15">
    <name type="scientific">Nepenthes gracilis</name>
    <name type="common">Slender pitcher plant</name>
    <dbReference type="NCBI Taxonomy" id="150966"/>
    <lineage>
        <taxon>Eukaryota</taxon>
        <taxon>Viridiplantae</taxon>
        <taxon>Streptophyta</taxon>
        <taxon>Embryophyta</taxon>
        <taxon>Tracheophyta</taxon>
        <taxon>Spermatophyta</taxon>
        <taxon>Magnoliopsida</taxon>
        <taxon>eudicotyledons</taxon>
        <taxon>Gunneridae</taxon>
        <taxon>Pentapetalae</taxon>
        <taxon>Caryophyllales</taxon>
        <taxon>Nepenthaceae</taxon>
        <taxon>Nepenthes</taxon>
    </lineage>
</organism>
<keyword evidence="7 11" id="KW-1015">Disulfide bond</keyword>
<dbReference type="GO" id="GO:0009506">
    <property type="term" value="C:plasmodesma"/>
    <property type="evidence" value="ECO:0007669"/>
    <property type="project" value="UniProtKB-ARBA"/>
</dbReference>
<comment type="caution">
    <text evidence="14">The sequence shown here is derived from an EMBL/GenBank/DDBJ whole genome shotgun (WGS) entry which is preliminary data.</text>
</comment>
<dbReference type="FunFam" id="2.60.120.10:FF:000025">
    <property type="entry name" value="germin-like protein subfamily 2 member 1"/>
    <property type="match status" value="1"/>
</dbReference>
<comment type="subcellular location">
    <subcellularLocation>
        <location evidence="1 12">Secreted</location>
        <location evidence="1 12">Extracellular space</location>
        <location evidence="1 12">Apoplast</location>
    </subcellularLocation>
</comment>
<dbReference type="SMART" id="SM00835">
    <property type="entry name" value="Cupin_1"/>
    <property type="match status" value="1"/>
</dbReference>
<dbReference type="GO" id="GO:0048046">
    <property type="term" value="C:apoplast"/>
    <property type="evidence" value="ECO:0007669"/>
    <property type="project" value="UniProtKB-SubCell"/>
</dbReference>
<feature type="domain" description="Cupin type-1" evidence="13">
    <location>
        <begin position="63"/>
        <end position="213"/>
    </location>
</feature>
<evidence type="ECO:0000256" key="9">
    <source>
        <dbReference type="PIRSR" id="PIRSR601929-1"/>
    </source>
</evidence>
<evidence type="ECO:0000256" key="4">
    <source>
        <dbReference type="ARBA" id="ARBA00022525"/>
    </source>
</evidence>
<dbReference type="GO" id="GO:0010497">
    <property type="term" value="P:plasmodesmata-mediated intercellular transport"/>
    <property type="evidence" value="ECO:0007669"/>
    <property type="project" value="UniProtKB-ARBA"/>
</dbReference>
<evidence type="ECO:0000256" key="6">
    <source>
        <dbReference type="ARBA" id="ARBA00022729"/>
    </source>
</evidence>
<dbReference type="Gene3D" id="2.60.120.10">
    <property type="entry name" value="Jelly Rolls"/>
    <property type="match status" value="1"/>
</dbReference>
<feature type="binding site" evidence="10">
    <location>
        <position position="158"/>
    </location>
    <ligand>
        <name>Mn(2+)</name>
        <dbReference type="ChEBI" id="CHEBI:29035"/>
    </ligand>
</feature>
<feature type="binding site" evidence="9">
    <location>
        <position position="114"/>
    </location>
    <ligand>
        <name>oxalate</name>
        <dbReference type="ChEBI" id="CHEBI:30623"/>
    </ligand>
</feature>
<feature type="binding site" evidence="10">
    <location>
        <position position="112"/>
    </location>
    <ligand>
        <name>Mn(2+)</name>
        <dbReference type="ChEBI" id="CHEBI:29035"/>
    </ligand>
</feature>
<evidence type="ECO:0000313" key="14">
    <source>
        <dbReference type="EMBL" id="GMH26134.1"/>
    </source>
</evidence>
<keyword evidence="5 9" id="KW-0479">Metal-binding</keyword>
<comment type="similarity">
    <text evidence="2 12">Belongs to the germin family.</text>
</comment>
<keyword evidence="15" id="KW-1185">Reference proteome</keyword>
<dbReference type="AlphaFoldDB" id="A0AAD3TBY4"/>
<evidence type="ECO:0000256" key="12">
    <source>
        <dbReference type="RuleBase" id="RU366015"/>
    </source>
</evidence>
<keyword evidence="3 12" id="KW-0052">Apoplast</keyword>
<dbReference type="EMBL" id="BSYO01000030">
    <property type="protein sequence ID" value="GMH26134.1"/>
    <property type="molecule type" value="Genomic_DNA"/>
</dbReference>
<keyword evidence="4 12" id="KW-0964">Secreted</keyword>
<dbReference type="InterPro" id="IPR014710">
    <property type="entry name" value="RmlC-like_jellyroll"/>
</dbReference>
<evidence type="ECO:0000256" key="5">
    <source>
        <dbReference type="ARBA" id="ARBA00022723"/>
    </source>
</evidence>
<dbReference type="Pfam" id="PF00190">
    <property type="entry name" value="Cupin_1"/>
    <property type="match status" value="1"/>
</dbReference>
<dbReference type="PRINTS" id="PR00325">
    <property type="entry name" value="GERMIN"/>
</dbReference>
<dbReference type="GO" id="GO:2000280">
    <property type="term" value="P:regulation of root development"/>
    <property type="evidence" value="ECO:0007669"/>
    <property type="project" value="UniProtKB-ARBA"/>
</dbReference>
<evidence type="ECO:0000256" key="1">
    <source>
        <dbReference type="ARBA" id="ARBA00004271"/>
    </source>
</evidence>
<dbReference type="InterPro" id="IPR006045">
    <property type="entry name" value="Cupin_1"/>
</dbReference>
<evidence type="ECO:0000256" key="11">
    <source>
        <dbReference type="PIRSR" id="PIRSR601929-3"/>
    </source>
</evidence>
<feature type="binding site" evidence="10">
    <location>
        <position position="119"/>
    </location>
    <ligand>
        <name>Mn(2+)</name>
        <dbReference type="ChEBI" id="CHEBI:29035"/>
    </ligand>
</feature>
<dbReference type="GO" id="GO:0030145">
    <property type="term" value="F:manganese ion binding"/>
    <property type="evidence" value="ECO:0007669"/>
    <property type="project" value="UniProtKB-UniRule"/>
</dbReference>
<sequence length="221" mass="23768">MRTTFKLLFMSLVLWSGLAKAKADPDPLQDYCVADPNGPQTLYLNGASCIDPQLAASSHFATSALSMPGNTSANSFGFSVILTSTRNLPGYHTQGVAMARVDIAPNALVPPHSHPRASEVTICIKGEILVGFVDTSNHQYTQTLRPGESFVFPKGLIHYLYNVSPTHPATSISGFNSQNPGAQLTSVAAFTSKPPLPDEVLEKAFKINGQDVVRIRRNLEG</sequence>
<proteinExistence type="inferred from homology"/>
<keyword evidence="8 9" id="KW-0464">Manganese</keyword>
<dbReference type="Proteomes" id="UP001279734">
    <property type="component" value="Unassembled WGS sequence"/>
</dbReference>
<feature type="binding site" evidence="9">
    <location>
        <position position="119"/>
    </location>
    <ligand>
        <name>oxalate</name>
        <dbReference type="ChEBI" id="CHEBI:30623"/>
    </ligand>
</feature>
<evidence type="ECO:0000256" key="10">
    <source>
        <dbReference type="PIRSR" id="PIRSR601929-2"/>
    </source>
</evidence>
<protein>
    <recommendedName>
        <fullName evidence="12">Germin-like protein</fullName>
    </recommendedName>
</protein>
<feature type="disulfide bond" evidence="11">
    <location>
        <begin position="32"/>
        <end position="49"/>
    </location>
</feature>
<dbReference type="PANTHER" id="PTHR31238">
    <property type="entry name" value="GERMIN-LIKE PROTEIN SUBFAMILY 3 MEMBER 3"/>
    <property type="match status" value="1"/>
</dbReference>
<dbReference type="CDD" id="cd02241">
    <property type="entry name" value="cupin_OxOx"/>
    <property type="match status" value="1"/>
</dbReference>
<feature type="binding site" evidence="10">
    <location>
        <position position="114"/>
    </location>
    <ligand>
        <name>Mn(2+)</name>
        <dbReference type="ChEBI" id="CHEBI:29035"/>
    </ligand>
</feature>
<evidence type="ECO:0000313" key="15">
    <source>
        <dbReference type="Proteomes" id="UP001279734"/>
    </source>
</evidence>
<accession>A0AAD3TBY4</accession>
<evidence type="ECO:0000256" key="7">
    <source>
        <dbReference type="ARBA" id="ARBA00023157"/>
    </source>
</evidence>
<gene>
    <name evidence="14" type="ORF">Nepgr_027977</name>
</gene>
<evidence type="ECO:0000256" key="2">
    <source>
        <dbReference type="ARBA" id="ARBA00007456"/>
    </source>
</evidence>
<feature type="chain" id="PRO_5041782574" description="Germin-like protein" evidence="12">
    <location>
        <begin position="24"/>
        <end position="221"/>
    </location>
</feature>